<keyword evidence="1" id="KW-0540">Nuclease</keyword>
<keyword evidence="1" id="KW-0255">Endonuclease</keyword>
<name>A0A8J8JQF7_9BACT</name>
<dbReference type="EMBL" id="WHPF01000003">
    <property type="protein sequence ID" value="NNV54677.1"/>
    <property type="molecule type" value="Genomic_DNA"/>
</dbReference>
<dbReference type="GO" id="GO:0004519">
    <property type="term" value="F:endonuclease activity"/>
    <property type="evidence" value="ECO:0007669"/>
    <property type="project" value="UniProtKB-KW"/>
</dbReference>
<keyword evidence="1" id="KW-0436">Ligase</keyword>
<dbReference type="SUPFAM" id="SSF56300">
    <property type="entry name" value="Metallo-dependent phosphatases"/>
    <property type="match status" value="1"/>
</dbReference>
<dbReference type="GO" id="GO:0016787">
    <property type="term" value="F:hydrolase activity"/>
    <property type="evidence" value="ECO:0007669"/>
    <property type="project" value="UniProtKB-KW"/>
</dbReference>
<dbReference type="PANTHER" id="PTHR39323">
    <property type="entry name" value="BLR1149 PROTEIN"/>
    <property type="match status" value="1"/>
</dbReference>
<sequence>MQAPVSINIQSQTCWLTAQRTLFWEEEQSLILSDLHFGKTGHFRKSGIAVPTSVFVEDLQRLFAQIQYFKPTRLIIVGDMFHSHQNQEIAHFVKWRNDIGHIQIQLVKGNHDILKDTFYHNSGIEVHESIQGIKGFGFVHDPAQISNEDSYMFTGHIHPGVRIKTGSRQTLSFPCFYFGVQYAILPAFSMFTGYVNIKPKAADTVYAIVNNTLVKV</sequence>
<comment type="caution">
    <text evidence="1">The sequence shown here is derived from an EMBL/GenBank/DDBJ whole genome shotgun (WGS) entry which is preliminary data.</text>
</comment>
<dbReference type="PANTHER" id="PTHR39323:SF1">
    <property type="entry name" value="BLR1149 PROTEIN"/>
    <property type="match status" value="1"/>
</dbReference>
<dbReference type="InterPro" id="IPR029052">
    <property type="entry name" value="Metallo-depent_PP-like"/>
</dbReference>
<protein>
    <submittedName>
        <fullName evidence="1">Ligase-associated DNA damage response endonuclease PdeM</fullName>
        <ecNumber evidence="1">3.1.-.-</ecNumber>
    </submittedName>
</protein>
<gene>
    <name evidence="1" type="primary">pdeM</name>
    <name evidence="1" type="ORF">GD597_04325</name>
</gene>
<dbReference type="Proteomes" id="UP000598971">
    <property type="component" value="Unassembled WGS sequence"/>
</dbReference>
<organism evidence="1 2">
    <name type="scientific">Limnovirga soli</name>
    <dbReference type="NCBI Taxonomy" id="2656915"/>
    <lineage>
        <taxon>Bacteria</taxon>
        <taxon>Pseudomonadati</taxon>
        <taxon>Bacteroidota</taxon>
        <taxon>Chitinophagia</taxon>
        <taxon>Chitinophagales</taxon>
        <taxon>Chitinophagaceae</taxon>
        <taxon>Limnovirga</taxon>
    </lineage>
</organism>
<proteinExistence type="predicted"/>
<accession>A0A8J8JQF7</accession>
<keyword evidence="1" id="KW-0378">Hydrolase</keyword>
<dbReference type="InterPro" id="IPR024173">
    <property type="entry name" value="Pesterase_MJ0037-like"/>
</dbReference>
<dbReference type="PIRSF" id="PIRSF000887">
    <property type="entry name" value="Pesterase_MJ0037"/>
    <property type="match status" value="1"/>
</dbReference>
<keyword evidence="2" id="KW-1185">Reference proteome</keyword>
<dbReference type="Gene3D" id="3.60.21.10">
    <property type="match status" value="1"/>
</dbReference>
<evidence type="ECO:0000313" key="1">
    <source>
        <dbReference type="EMBL" id="NNV54677.1"/>
    </source>
</evidence>
<evidence type="ECO:0000313" key="2">
    <source>
        <dbReference type="Proteomes" id="UP000598971"/>
    </source>
</evidence>
<dbReference type="NCBIfam" id="TIGR04123">
    <property type="entry name" value="P_estr_lig_assc"/>
    <property type="match status" value="1"/>
</dbReference>
<dbReference type="GO" id="GO:0016874">
    <property type="term" value="F:ligase activity"/>
    <property type="evidence" value="ECO:0007669"/>
    <property type="project" value="UniProtKB-KW"/>
</dbReference>
<dbReference type="EC" id="3.1.-.-" evidence="1"/>
<reference evidence="1" key="1">
    <citation type="submission" date="2019-10" db="EMBL/GenBank/DDBJ databases">
        <title>Draft genome sequence of Panacibacter sp. KCS-6.</title>
        <authorList>
            <person name="Yim K.J."/>
        </authorList>
    </citation>
    <scope>NUCLEOTIDE SEQUENCE</scope>
    <source>
        <strain evidence="1">KCS-6</strain>
    </source>
</reference>
<dbReference type="RefSeq" id="WP_171606605.1">
    <property type="nucleotide sequence ID" value="NZ_WHPF01000003.1"/>
</dbReference>
<dbReference type="AlphaFoldDB" id="A0A8J8JQF7"/>
<dbReference type="InterPro" id="IPR026336">
    <property type="entry name" value="PdeM-like"/>
</dbReference>